<dbReference type="PANTHER" id="PTHR10948">
    <property type="entry name" value="TRANSPOSASE"/>
    <property type="match status" value="1"/>
</dbReference>
<keyword evidence="4" id="KW-1185">Reference proteome</keyword>
<dbReference type="PROSITE" id="PS50994">
    <property type="entry name" value="INTEGRASE"/>
    <property type="match status" value="1"/>
</dbReference>
<dbReference type="OrthoDB" id="1698701at2"/>
<dbReference type="GO" id="GO:0006310">
    <property type="term" value="P:DNA recombination"/>
    <property type="evidence" value="ECO:0007669"/>
    <property type="project" value="UniProtKB-KW"/>
</dbReference>
<dbReference type="EMBL" id="FWWR01000009">
    <property type="protein sequence ID" value="SMB86724.1"/>
    <property type="molecule type" value="Genomic_DNA"/>
</dbReference>
<dbReference type="GO" id="GO:0015074">
    <property type="term" value="P:DNA integration"/>
    <property type="evidence" value="ECO:0007669"/>
    <property type="project" value="InterPro"/>
</dbReference>
<proteinExistence type="predicted"/>
<gene>
    <name evidence="3" type="ORF">SAMN00017477_0940</name>
</gene>
<accession>A0A1W1V133</accession>
<dbReference type="Gene3D" id="3.30.420.10">
    <property type="entry name" value="Ribonuclease H-like superfamily/Ribonuclease H"/>
    <property type="match status" value="1"/>
</dbReference>
<evidence type="ECO:0000313" key="3">
    <source>
        <dbReference type="EMBL" id="SMB86724.1"/>
    </source>
</evidence>
<dbReference type="InterPro" id="IPR051917">
    <property type="entry name" value="Transposase-Integrase"/>
</dbReference>
<dbReference type="RefSeq" id="WP_084230571.1">
    <property type="nucleotide sequence ID" value="NZ_FWWR01000009.1"/>
</dbReference>
<dbReference type="SUPFAM" id="SSF46689">
    <property type="entry name" value="Homeodomain-like"/>
    <property type="match status" value="1"/>
</dbReference>
<dbReference type="InterPro" id="IPR012337">
    <property type="entry name" value="RNaseH-like_sf"/>
</dbReference>
<dbReference type="NCBIfam" id="NF033563">
    <property type="entry name" value="transpos_IS30"/>
    <property type="match status" value="1"/>
</dbReference>
<dbReference type="GO" id="GO:0032196">
    <property type="term" value="P:transposition"/>
    <property type="evidence" value="ECO:0007669"/>
    <property type="project" value="TreeGrafter"/>
</dbReference>
<feature type="domain" description="Integrase catalytic" evidence="2">
    <location>
        <begin position="144"/>
        <end position="308"/>
    </location>
</feature>
<dbReference type="Proteomes" id="UP000192368">
    <property type="component" value="Unassembled WGS sequence"/>
</dbReference>
<evidence type="ECO:0000313" key="4">
    <source>
        <dbReference type="Proteomes" id="UP000192368"/>
    </source>
</evidence>
<organism evidence="3 4">
    <name type="scientific">Peptoniphilus asaccharolyticus DSM 20463</name>
    <dbReference type="NCBI Taxonomy" id="573058"/>
    <lineage>
        <taxon>Bacteria</taxon>
        <taxon>Bacillati</taxon>
        <taxon>Bacillota</taxon>
        <taxon>Tissierellia</taxon>
        <taxon>Tissierellales</taxon>
        <taxon>Peptoniphilaceae</taxon>
        <taxon>Peptoniphilus</taxon>
    </lineage>
</organism>
<dbReference type="InterPro" id="IPR025246">
    <property type="entry name" value="IS30-like_HTH"/>
</dbReference>
<sequence length="312" mass="36261">MSHKYIIMDCRNKIEVLNNEGYSARKIAKILGYHHSSISRELKKCKDKYDAKKADLDYSINSKNKGRKSKLTEELKQFIKEKLKATWSPKQIVGRCFKGELSFKTIYNWLYKGLLDISVKVLRRKGKSLNSRETRGKFNIGTSIAKRPKVVKKRVEFGHWELDTVVSSRGKSKGCLATFAEMKTRAYFAIKMPDRSKKSMLDAIHTLTKKLPQGAFKTFTSDRGKEFACYEDIESELNIDFYFADPYSAWQMETNENSNGLLREFFSKKTDLAKIEEEDLIDAIYKINSRPRKCLEFDTPFECFIHELNLLS</sequence>
<dbReference type="InterPro" id="IPR036397">
    <property type="entry name" value="RNaseH_sf"/>
</dbReference>
<dbReference type="AlphaFoldDB" id="A0A1W1V133"/>
<dbReference type="SUPFAM" id="SSF53098">
    <property type="entry name" value="Ribonuclease H-like"/>
    <property type="match status" value="1"/>
</dbReference>
<dbReference type="Pfam" id="PF00665">
    <property type="entry name" value="rve"/>
    <property type="match status" value="1"/>
</dbReference>
<dbReference type="InterPro" id="IPR001584">
    <property type="entry name" value="Integrase_cat-core"/>
</dbReference>
<dbReference type="InterPro" id="IPR009057">
    <property type="entry name" value="Homeodomain-like_sf"/>
</dbReference>
<name>A0A1W1V133_PEPAS</name>
<dbReference type="Pfam" id="PF13936">
    <property type="entry name" value="HTH_38"/>
    <property type="match status" value="1"/>
</dbReference>
<dbReference type="GO" id="GO:0005829">
    <property type="term" value="C:cytosol"/>
    <property type="evidence" value="ECO:0007669"/>
    <property type="project" value="TreeGrafter"/>
</dbReference>
<dbReference type="PANTHER" id="PTHR10948:SF23">
    <property type="entry name" value="TRANSPOSASE INSI FOR INSERTION SEQUENCE ELEMENT IS30A-RELATED"/>
    <property type="match status" value="1"/>
</dbReference>
<evidence type="ECO:0000256" key="1">
    <source>
        <dbReference type="ARBA" id="ARBA00023172"/>
    </source>
</evidence>
<evidence type="ECO:0000259" key="2">
    <source>
        <dbReference type="PROSITE" id="PS50994"/>
    </source>
</evidence>
<dbReference type="GO" id="GO:0003676">
    <property type="term" value="F:nucleic acid binding"/>
    <property type="evidence" value="ECO:0007669"/>
    <property type="project" value="InterPro"/>
</dbReference>
<dbReference type="GO" id="GO:0004803">
    <property type="term" value="F:transposase activity"/>
    <property type="evidence" value="ECO:0007669"/>
    <property type="project" value="TreeGrafter"/>
</dbReference>
<dbReference type="InterPro" id="IPR053392">
    <property type="entry name" value="Transposase_IS30-like"/>
</dbReference>
<reference evidence="4" key="1">
    <citation type="submission" date="2017-04" db="EMBL/GenBank/DDBJ databases">
        <authorList>
            <person name="Varghese N."/>
            <person name="Submissions S."/>
        </authorList>
    </citation>
    <scope>NUCLEOTIDE SEQUENCE [LARGE SCALE GENOMIC DNA]</scope>
    <source>
        <strain evidence="4">DSM 20463</strain>
    </source>
</reference>
<protein>
    <submittedName>
        <fullName evidence="3">Transposase and inactivated derivatives, IS30 family</fullName>
    </submittedName>
</protein>
<keyword evidence="1" id="KW-0233">DNA recombination</keyword>